<dbReference type="Gramene" id="PRQ20833">
    <property type="protein sequence ID" value="PRQ20833"/>
    <property type="gene ID" value="RchiOBHm_Chr7g0232431"/>
</dbReference>
<protein>
    <submittedName>
        <fullName evidence="3">Putative acyl-CoA-binding protein, ACBP</fullName>
    </submittedName>
</protein>
<organism evidence="3 4">
    <name type="scientific">Rosa chinensis</name>
    <name type="common">China rose</name>
    <dbReference type="NCBI Taxonomy" id="74649"/>
    <lineage>
        <taxon>Eukaryota</taxon>
        <taxon>Viridiplantae</taxon>
        <taxon>Streptophyta</taxon>
        <taxon>Embryophyta</taxon>
        <taxon>Tracheophyta</taxon>
        <taxon>Spermatophyta</taxon>
        <taxon>Magnoliopsida</taxon>
        <taxon>eudicotyledons</taxon>
        <taxon>Gunneridae</taxon>
        <taxon>Pentapetalae</taxon>
        <taxon>rosids</taxon>
        <taxon>fabids</taxon>
        <taxon>Rosales</taxon>
        <taxon>Rosaceae</taxon>
        <taxon>Rosoideae</taxon>
        <taxon>Rosoideae incertae sedis</taxon>
        <taxon>Rosa</taxon>
    </lineage>
</organism>
<feature type="domain" description="ACB" evidence="2">
    <location>
        <begin position="1"/>
        <end position="23"/>
    </location>
</feature>
<dbReference type="Proteomes" id="UP000238479">
    <property type="component" value="Chromosome 7"/>
</dbReference>
<reference evidence="3 4" key="1">
    <citation type="journal article" date="2018" name="Nat. Genet.">
        <title>The Rosa genome provides new insights in the design of modern roses.</title>
        <authorList>
            <person name="Bendahmane M."/>
        </authorList>
    </citation>
    <scope>NUCLEOTIDE SEQUENCE [LARGE SCALE GENOMIC DNA]</scope>
    <source>
        <strain evidence="4">cv. Old Blush</strain>
    </source>
</reference>
<evidence type="ECO:0000313" key="4">
    <source>
        <dbReference type="Proteomes" id="UP000238479"/>
    </source>
</evidence>
<dbReference type="AlphaFoldDB" id="A0A2P6PFX8"/>
<gene>
    <name evidence="3" type="ORF">RchiOBHm_Chr7g0232431</name>
</gene>
<dbReference type="EMBL" id="PDCK01000045">
    <property type="protein sequence ID" value="PRQ20833.1"/>
    <property type="molecule type" value="Genomic_DNA"/>
</dbReference>
<evidence type="ECO:0000313" key="3">
    <source>
        <dbReference type="EMBL" id="PRQ20833.1"/>
    </source>
</evidence>
<evidence type="ECO:0000256" key="1">
    <source>
        <dbReference type="ARBA" id="ARBA00005567"/>
    </source>
</evidence>
<keyword evidence="4" id="KW-1185">Reference proteome</keyword>
<name>A0A2P6PFX8_ROSCH</name>
<accession>A0A2P6PFX8</accession>
<sequence length="79" mass="8747">MSAEVAMEQYITLLSESVPWWMQDVHGDFADPQVHETVTTYLDTLIQNQSNAAGVRRVEELKPNVKGLDEIGVGVVTST</sequence>
<comment type="caution">
    <text evidence="3">The sequence shown here is derived from an EMBL/GenBank/DDBJ whole genome shotgun (WGS) entry which is preliminary data.</text>
</comment>
<dbReference type="GO" id="GO:0000062">
    <property type="term" value="F:fatty-acyl-CoA binding"/>
    <property type="evidence" value="ECO:0007669"/>
    <property type="project" value="InterPro"/>
</dbReference>
<dbReference type="STRING" id="74649.A0A2P6PFX8"/>
<dbReference type="PROSITE" id="PS51228">
    <property type="entry name" value="ACB_2"/>
    <property type="match status" value="1"/>
</dbReference>
<comment type="similarity">
    <text evidence="1">Belongs to the ACBP family.</text>
</comment>
<dbReference type="InterPro" id="IPR000582">
    <property type="entry name" value="Acyl-CoA-binding_protein"/>
</dbReference>
<proteinExistence type="inferred from homology"/>
<evidence type="ECO:0000259" key="2">
    <source>
        <dbReference type="PROSITE" id="PS51228"/>
    </source>
</evidence>